<dbReference type="EMBL" id="MN614454">
    <property type="protein sequence ID" value="QLL26895.1"/>
    <property type="molecule type" value="mRNA"/>
</dbReference>
<proteinExistence type="evidence at transcript level"/>
<feature type="compositionally biased region" description="Polar residues" evidence="3">
    <location>
        <begin position="438"/>
        <end position="448"/>
    </location>
</feature>
<dbReference type="GO" id="GO:0004022">
    <property type="term" value="F:alcohol dehydrogenase (NAD+) activity"/>
    <property type="evidence" value="ECO:0007669"/>
    <property type="project" value="UniProtKB-EC"/>
</dbReference>
<dbReference type="AlphaFoldDB" id="A0A7D6ILI3"/>
<dbReference type="EC" id="1.1.1.1" evidence="6"/>
<sequence>MPNHLDFHGLPPLTANTSPFPTVTHPTQIFQPIHTQENMATSNEPQPVAAPVGSVQYQSPITNGSGAPTVSPQSFTGQMNAGSVYRQVYHHWFFKKEVESKVVWKPFSMADSLALEEAFTSPNLSPETVVATDGGRYDVNILRRQKTAVYWEENPTEVRRCSWFSKGSLDSRYIPYDENLSARLEEEYKIATVTNSWHHRVELPNGEHIIFHGPNVMVQFPLASSPDAWGNTPQIPTKPRIVKRGVDEFEIDEGEPDRIDHLLFLVHGIGSVCDLRFRPVEEVVDDFRSIALQLLQSHFKSSSEQGIVNRIEIIPVSWHSSLHSEDTGIDRKLKSITLPSIPKLRNFTNDTILDVLFYTSPVYCQTIMDTVAKELNRLYDLFQERNPNFKGGVSVGGHSLGTVILFDLLCNQKDHSGTNATEHNCDSREPAGERNSDNEGQGNSTPVSESIPSLLQRRLSRRISYVMGNAGTGQPYISYPHLQFSPTAFFALGSPIGMFVTVRGIDALGEDFHFPTCPAFFNIFHPFDPVAYRIETLINPEFENQKPVLVPHHKGRKRMHLELKETVSRMGADLKQMLLDSVRSTWNTVYQLAMFHKNDDKALEQEMNKVLEEEMKKKESETSQAADAEAANLCIGRLNGGRRVDYVLQEAPFESINEYIFAMGSHVCYWESEDTILMILKEIYATMGVTADSHSIQQNIPIERESKVNTDSDIYSELSYFDGSEPPGTSASSASASSTMFNIPNPSHPGEIQPKVSGHTVYPVAQQNESERTVGMDPTAPLTENKNLGPPPISGFVRK</sequence>
<dbReference type="InterPro" id="IPR004170">
    <property type="entry name" value="WWE_dom"/>
</dbReference>
<dbReference type="PROSITE" id="PS51043">
    <property type="entry name" value="DDHD"/>
    <property type="match status" value="1"/>
</dbReference>
<dbReference type="Pfam" id="PF02825">
    <property type="entry name" value="WWE"/>
    <property type="match status" value="1"/>
</dbReference>
<evidence type="ECO:0000259" key="5">
    <source>
        <dbReference type="PROSITE" id="PS51043"/>
    </source>
</evidence>
<dbReference type="InterPro" id="IPR058055">
    <property type="entry name" value="PA-PLA1"/>
</dbReference>
<feature type="compositionally biased region" description="Basic and acidic residues" evidence="3">
    <location>
        <begin position="423"/>
        <end position="437"/>
    </location>
</feature>
<evidence type="ECO:0000256" key="1">
    <source>
        <dbReference type="ARBA" id="ARBA00038464"/>
    </source>
</evidence>
<dbReference type="Pfam" id="PF23464">
    <property type="entry name" value="WWE_3"/>
    <property type="match status" value="1"/>
</dbReference>
<dbReference type="PANTHER" id="PTHR23509">
    <property type="entry name" value="PA-PL1 PHOSPHOLIPASE FAMILY"/>
    <property type="match status" value="1"/>
</dbReference>
<reference evidence="6" key="1">
    <citation type="submission" date="2019-10" db="EMBL/GenBank/DDBJ databases">
        <authorList>
            <person name="Zheng H."/>
            <person name="Shang T."/>
            <person name="Chen C."/>
            <person name="Zhou S."/>
        </authorList>
    </citation>
    <scope>NUCLEOTIDE SEQUENCE</scope>
    <source>
        <tissue evidence="6">Fat body</tissue>
    </source>
</reference>
<feature type="domain" description="WWE" evidence="4">
    <location>
        <begin position="78"/>
        <end position="160"/>
    </location>
</feature>
<keyword evidence="6" id="KW-0560">Oxidoreductase</keyword>
<dbReference type="InterPro" id="IPR057825">
    <property type="entry name" value="WWE_SEC23-DDH2"/>
</dbReference>
<organism evidence="6">
    <name type="scientific">Locusta migratoria</name>
    <name type="common">Migratory locust</name>
    <dbReference type="NCBI Taxonomy" id="7004"/>
    <lineage>
        <taxon>Eukaryota</taxon>
        <taxon>Metazoa</taxon>
        <taxon>Ecdysozoa</taxon>
        <taxon>Arthropoda</taxon>
        <taxon>Hexapoda</taxon>
        <taxon>Insecta</taxon>
        <taxon>Pterygota</taxon>
        <taxon>Neoptera</taxon>
        <taxon>Polyneoptera</taxon>
        <taxon>Orthoptera</taxon>
        <taxon>Caelifera</taxon>
        <taxon>Acrididea</taxon>
        <taxon>Acridomorpha</taxon>
        <taxon>Acridoidea</taxon>
        <taxon>Acrididae</taxon>
        <taxon>Oedipodinae</taxon>
        <taxon>Locusta</taxon>
    </lineage>
</organism>
<dbReference type="InterPro" id="IPR004177">
    <property type="entry name" value="DDHD_dom"/>
</dbReference>
<evidence type="ECO:0000259" key="4">
    <source>
        <dbReference type="PROSITE" id="PS50918"/>
    </source>
</evidence>
<dbReference type="GO" id="GO:0046872">
    <property type="term" value="F:metal ion binding"/>
    <property type="evidence" value="ECO:0007669"/>
    <property type="project" value="InterPro"/>
</dbReference>
<keyword evidence="2" id="KW-0175">Coiled coil</keyword>
<comment type="similarity">
    <text evidence="1">Belongs to the PA-PLA1 family.</text>
</comment>
<dbReference type="GO" id="GO:0004620">
    <property type="term" value="F:phospholipase activity"/>
    <property type="evidence" value="ECO:0007669"/>
    <property type="project" value="TreeGrafter"/>
</dbReference>
<feature type="coiled-coil region" evidence="2">
    <location>
        <begin position="601"/>
        <end position="631"/>
    </location>
</feature>
<evidence type="ECO:0000313" key="6">
    <source>
        <dbReference type="EMBL" id="QLL26895.1"/>
    </source>
</evidence>
<evidence type="ECO:0000256" key="3">
    <source>
        <dbReference type="SAM" id="MobiDB-lite"/>
    </source>
</evidence>
<feature type="region of interest" description="Disordered" evidence="3">
    <location>
        <begin position="721"/>
        <end position="799"/>
    </location>
</feature>
<dbReference type="GO" id="GO:0030134">
    <property type="term" value="C:COPII-coated ER to Golgi transport vesicle"/>
    <property type="evidence" value="ECO:0007669"/>
    <property type="project" value="TreeGrafter"/>
</dbReference>
<dbReference type="PROSITE" id="PS50918">
    <property type="entry name" value="WWE"/>
    <property type="match status" value="1"/>
</dbReference>
<evidence type="ECO:0000256" key="2">
    <source>
        <dbReference type="SAM" id="Coils"/>
    </source>
</evidence>
<dbReference type="PANTHER" id="PTHR23509:SF10">
    <property type="entry name" value="LD21067P"/>
    <property type="match status" value="1"/>
</dbReference>
<dbReference type="Pfam" id="PF02862">
    <property type="entry name" value="DDHD"/>
    <property type="match status" value="1"/>
</dbReference>
<accession>A0A7D6ILI3</accession>
<dbReference type="SMART" id="SM01127">
    <property type="entry name" value="DDHD"/>
    <property type="match status" value="1"/>
</dbReference>
<protein>
    <submittedName>
        <fullName evidence="6">TAG lipase</fullName>
        <ecNumber evidence="6">1.1.1.1</ecNumber>
    </submittedName>
</protein>
<feature type="region of interest" description="Disordered" evidence="3">
    <location>
        <begin position="1"/>
        <end position="20"/>
    </location>
</feature>
<feature type="region of interest" description="Disordered" evidence="3">
    <location>
        <begin position="417"/>
        <end position="452"/>
    </location>
</feature>
<name>A0A7D6ILI3_LOCMI</name>
<feature type="domain" description="DDHD" evidence="5">
    <location>
        <begin position="482"/>
        <end position="685"/>
    </location>
</feature>